<dbReference type="SUPFAM" id="SSF52058">
    <property type="entry name" value="L domain-like"/>
    <property type="match status" value="1"/>
</dbReference>
<dbReference type="SMART" id="SM00082">
    <property type="entry name" value="LRRCT"/>
    <property type="match status" value="1"/>
</dbReference>
<dbReference type="PANTHER" id="PTHR24369">
    <property type="entry name" value="ANTIGEN BSP, PUTATIVE-RELATED"/>
    <property type="match status" value="1"/>
</dbReference>
<dbReference type="Proteomes" id="UP001487740">
    <property type="component" value="Unassembled WGS sequence"/>
</dbReference>
<keyword evidence="3" id="KW-0677">Repeat</keyword>
<dbReference type="InterPro" id="IPR000483">
    <property type="entry name" value="Cys-rich_flank_reg_C"/>
</dbReference>
<dbReference type="AlphaFoldDB" id="A0AAW0V2Q5"/>
<dbReference type="PANTHER" id="PTHR24369:SF210">
    <property type="entry name" value="CHAOPTIN-RELATED"/>
    <property type="match status" value="1"/>
</dbReference>
<dbReference type="PROSITE" id="PS51450">
    <property type="entry name" value="LRR"/>
    <property type="match status" value="1"/>
</dbReference>
<keyword evidence="4" id="KW-0812">Transmembrane</keyword>
<evidence type="ECO:0000256" key="1">
    <source>
        <dbReference type="ARBA" id="ARBA00022614"/>
    </source>
</evidence>
<keyword evidence="4" id="KW-0472">Membrane</keyword>
<dbReference type="InterPro" id="IPR032675">
    <property type="entry name" value="LRR_dom_sf"/>
</dbReference>
<organism evidence="6 7">
    <name type="scientific">Scylla paramamosain</name>
    <name type="common">Mud crab</name>
    <dbReference type="NCBI Taxonomy" id="85552"/>
    <lineage>
        <taxon>Eukaryota</taxon>
        <taxon>Metazoa</taxon>
        <taxon>Ecdysozoa</taxon>
        <taxon>Arthropoda</taxon>
        <taxon>Crustacea</taxon>
        <taxon>Multicrustacea</taxon>
        <taxon>Malacostraca</taxon>
        <taxon>Eumalacostraca</taxon>
        <taxon>Eucarida</taxon>
        <taxon>Decapoda</taxon>
        <taxon>Pleocyemata</taxon>
        <taxon>Brachyura</taxon>
        <taxon>Eubrachyura</taxon>
        <taxon>Portunoidea</taxon>
        <taxon>Portunidae</taxon>
        <taxon>Portuninae</taxon>
        <taxon>Scylla</taxon>
    </lineage>
</organism>
<gene>
    <name evidence="6" type="ORF">O3P69_007177</name>
</gene>
<dbReference type="Pfam" id="PF13855">
    <property type="entry name" value="LRR_8"/>
    <property type="match status" value="3"/>
</dbReference>
<dbReference type="InterPro" id="IPR003591">
    <property type="entry name" value="Leu-rich_rpt_typical-subtyp"/>
</dbReference>
<evidence type="ECO:0000313" key="6">
    <source>
        <dbReference type="EMBL" id="KAK8406299.1"/>
    </source>
</evidence>
<dbReference type="GO" id="GO:0005886">
    <property type="term" value="C:plasma membrane"/>
    <property type="evidence" value="ECO:0007669"/>
    <property type="project" value="TreeGrafter"/>
</dbReference>
<keyword evidence="1" id="KW-0433">Leucine-rich repeat</keyword>
<feature type="domain" description="LRRCT" evidence="5">
    <location>
        <begin position="380"/>
        <end position="436"/>
    </location>
</feature>
<name>A0AAW0V2Q5_SCYPA</name>
<keyword evidence="2" id="KW-0732">Signal</keyword>
<dbReference type="SMART" id="SM00369">
    <property type="entry name" value="LRR_TYP"/>
    <property type="match status" value="10"/>
</dbReference>
<dbReference type="InterPro" id="IPR001611">
    <property type="entry name" value="Leu-rich_rpt"/>
</dbReference>
<proteinExistence type="predicted"/>
<evidence type="ECO:0000256" key="4">
    <source>
        <dbReference type="SAM" id="Phobius"/>
    </source>
</evidence>
<reference evidence="6 7" key="1">
    <citation type="submission" date="2023-03" db="EMBL/GenBank/DDBJ databases">
        <title>High-quality genome of Scylla paramamosain provides insights in environmental adaptation.</title>
        <authorList>
            <person name="Zhang L."/>
        </authorList>
    </citation>
    <scope>NUCLEOTIDE SEQUENCE [LARGE SCALE GENOMIC DNA]</scope>
    <source>
        <strain evidence="6">LZ_2023a</strain>
        <tissue evidence="6">Muscle</tissue>
    </source>
</reference>
<evidence type="ECO:0000256" key="3">
    <source>
        <dbReference type="ARBA" id="ARBA00022737"/>
    </source>
</evidence>
<accession>A0AAW0V2Q5</accession>
<feature type="transmembrane region" description="Helical" evidence="4">
    <location>
        <begin position="451"/>
        <end position="475"/>
    </location>
</feature>
<dbReference type="Gene3D" id="3.80.10.10">
    <property type="entry name" value="Ribonuclease Inhibitor"/>
    <property type="match status" value="3"/>
</dbReference>
<sequence length="507" mass="56792">MWSVTVTRMCCFTTSVMKARREWRGAALLVAVAWVLVLAVAAVAAAAGQENEKSPVCRKCDCISTIPLDVDCTNTMISQIPDMTNDAFTLPVRLDLSENVIHHVAKFANVTQLVTLIMKKNQIVSIADEAFMDLPHLKQLVLQGNNLTGKALKENVFKGRFNDTHPFPLGLEELDLSYNYLETLDSHAFKHLPYLKRLFLSNNPVWDISISMATAINELTALEELDLSQTGIERLPNHFLSNLRTLRVLTLAGNKFSSVPSSELKFARTLQELNLNANPITRIDAGDFPEGLHSLRILQLSALPRLRSVGQQSFSSISSLQVLHLSDNPNFAVIDEAAFLVLPGNDLALQEIHLQDNRLSTLSEKMLPWLDLLFVDLQNNPWECDCNVKWIAETLIPDLEDKNPQTTLSILCASPIADRGMKMVDLLDHSHSFQCRAPDPFVRHEGRYGPLIVGTIVVGTVLLITGTLVFVFVLYRRSREHQLFGERVKYRRAQDEEEEGVSQTVNS</sequence>
<evidence type="ECO:0000313" key="7">
    <source>
        <dbReference type="Proteomes" id="UP001487740"/>
    </source>
</evidence>
<protein>
    <recommendedName>
        <fullName evidence="5">LRRCT domain-containing protein</fullName>
    </recommendedName>
</protein>
<dbReference type="InterPro" id="IPR050541">
    <property type="entry name" value="LRR_TM_domain-containing"/>
</dbReference>
<evidence type="ECO:0000256" key="2">
    <source>
        <dbReference type="ARBA" id="ARBA00022729"/>
    </source>
</evidence>
<keyword evidence="7" id="KW-1185">Reference proteome</keyword>
<dbReference type="EMBL" id="JARAKH010000002">
    <property type="protein sequence ID" value="KAK8406299.1"/>
    <property type="molecule type" value="Genomic_DNA"/>
</dbReference>
<keyword evidence="4" id="KW-1133">Transmembrane helix</keyword>
<comment type="caution">
    <text evidence="6">The sequence shown here is derived from an EMBL/GenBank/DDBJ whole genome shotgun (WGS) entry which is preliminary data.</text>
</comment>
<evidence type="ECO:0000259" key="5">
    <source>
        <dbReference type="SMART" id="SM00082"/>
    </source>
</evidence>